<protein>
    <submittedName>
        <fullName evidence="2">Uncharacterized protein</fullName>
    </submittedName>
</protein>
<reference evidence="2 3" key="1">
    <citation type="submission" date="2021-06" db="EMBL/GenBank/DDBJ databases">
        <title>Caerostris extrusa draft genome.</title>
        <authorList>
            <person name="Kono N."/>
            <person name="Arakawa K."/>
        </authorList>
    </citation>
    <scope>NUCLEOTIDE SEQUENCE [LARGE SCALE GENOMIC DNA]</scope>
</reference>
<feature type="compositionally biased region" description="Polar residues" evidence="1">
    <location>
        <begin position="10"/>
        <end position="19"/>
    </location>
</feature>
<name>A0AAV4N1R7_CAEEX</name>
<feature type="region of interest" description="Disordered" evidence="1">
    <location>
        <begin position="1"/>
        <end position="25"/>
    </location>
</feature>
<gene>
    <name evidence="2" type="ORF">CEXT_812591</name>
</gene>
<accession>A0AAV4N1R7</accession>
<dbReference type="AlphaFoldDB" id="A0AAV4N1R7"/>
<sequence>MRVTLRDINSLRSSPNGLTSHRPISVPGSGQLTSLFWAKWIPLTLVNVPEKENTHPMCLAKMIHHKLSEKL</sequence>
<evidence type="ECO:0000256" key="1">
    <source>
        <dbReference type="SAM" id="MobiDB-lite"/>
    </source>
</evidence>
<comment type="caution">
    <text evidence="2">The sequence shown here is derived from an EMBL/GenBank/DDBJ whole genome shotgun (WGS) entry which is preliminary data.</text>
</comment>
<keyword evidence="3" id="KW-1185">Reference proteome</keyword>
<dbReference type="EMBL" id="BPLR01020440">
    <property type="protein sequence ID" value="GIX78787.1"/>
    <property type="molecule type" value="Genomic_DNA"/>
</dbReference>
<organism evidence="2 3">
    <name type="scientific">Caerostris extrusa</name>
    <name type="common">Bark spider</name>
    <name type="synonym">Caerostris bankana</name>
    <dbReference type="NCBI Taxonomy" id="172846"/>
    <lineage>
        <taxon>Eukaryota</taxon>
        <taxon>Metazoa</taxon>
        <taxon>Ecdysozoa</taxon>
        <taxon>Arthropoda</taxon>
        <taxon>Chelicerata</taxon>
        <taxon>Arachnida</taxon>
        <taxon>Araneae</taxon>
        <taxon>Araneomorphae</taxon>
        <taxon>Entelegynae</taxon>
        <taxon>Araneoidea</taxon>
        <taxon>Araneidae</taxon>
        <taxon>Caerostris</taxon>
    </lineage>
</organism>
<dbReference type="Proteomes" id="UP001054945">
    <property type="component" value="Unassembled WGS sequence"/>
</dbReference>
<proteinExistence type="predicted"/>
<evidence type="ECO:0000313" key="2">
    <source>
        <dbReference type="EMBL" id="GIX78787.1"/>
    </source>
</evidence>
<evidence type="ECO:0000313" key="3">
    <source>
        <dbReference type="Proteomes" id="UP001054945"/>
    </source>
</evidence>